<feature type="non-terminal residue" evidence="2">
    <location>
        <position position="1"/>
    </location>
</feature>
<proteinExistence type="predicted"/>
<accession>A0A232EMK2</accession>
<protein>
    <submittedName>
        <fullName evidence="2">Uncharacterized protein</fullName>
    </submittedName>
</protein>
<keyword evidence="3" id="KW-1185">Reference proteome</keyword>
<comment type="caution">
    <text evidence="2">The sequence shown here is derived from an EMBL/GenBank/DDBJ whole genome shotgun (WGS) entry which is preliminary data.</text>
</comment>
<evidence type="ECO:0000313" key="3">
    <source>
        <dbReference type="Proteomes" id="UP000215335"/>
    </source>
</evidence>
<feature type="chain" id="PRO_5013257666" evidence="1">
    <location>
        <begin position="18"/>
        <end position="113"/>
    </location>
</feature>
<name>A0A232EMK2_9HYME</name>
<feature type="signal peptide" evidence="1">
    <location>
        <begin position="1"/>
        <end position="17"/>
    </location>
</feature>
<organism evidence="2 3">
    <name type="scientific">Trichomalopsis sarcophagae</name>
    <dbReference type="NCBI Taxonomy" id="543379"/>
    <lineage>
        <taxon>Eukaryota</taxon>
        <taxon>Metazoa</taxon>
        <taxon>Ecdysozoa</taxon>
        <taxon>Arthropoda</taxon>
        <taxon>Hexapoda</taxon>
        <taxon>Insecta</taxon>
        <taxon>Pterygota</taxon>
        <taxon>Neoptera</taxon>
        <taxon>Endopterygota</taxon>
        <taxon>Hymenoptera</taxon>
        <taxon>Apocrita</taxon>
        <taxon>Proctotrupomorpha</taxon>
        <taxon>Chalcidoidea</taxon>
        <taxon>Pteromalidae</taxon>
        <taxon>Pteromalinae</taxon>
        <taxon>Trichomalopsis</taxon>
    </lineage>
</organism>
<dbReference type="Proteomes" id="UP000215335">
    <property type="component" value="Unassembled WGS sequence"/>
</dbReference>
<reference evidence="2 3" key="1">
    <citation type="journal article" date="2017" name="Curr. Biol.">
        <title>The Evolution of Venom by Co-option of Single-Copy Genes.</title>
        <authorList>
            <person name="Martinson E.O."/>
            <person name="Mrinalini"/>
            <person name="Kelkar Y.D."/>
            <person name="Chang C.H."/>
            <person name="Werren J.H."/>
        </authorList>
    </citation>
    <scope>NUCLEOTIDE SEQUENCE [LARGE SCALE GENOMIC DNA]</scope>
    <source>
        <strain evidence="2 3">Alberta</strain>
        <tissue evidence="2">Whole body</tissue>
    </source>
</reference>
<gene>
    <name evidence="2" type="ORF">TSAR_013437</name>
</gene>
<dbReference type="EMBL" id="NNAY01003343">
    <property type="protein sequence ID" value="OXU19585.1"/>
    <property type="molecule type" value="Genomic_DNA"/>
</dbReference>
<keyword evidence="1" id="KW-0732">Signal</keyword>
<sequence length="113" mass="12881">SLSLSLSLSLLLSHTLSRVHLRSRVLRRNHRIKTRSRARYAVTAEAEFPRRRGCCSTISSCLRSRFSLSFVLSLCSLTLTSILSLPRSPLCSFHDRVRESPNSEYLLSFRLDA</sequence>
<evidence type="ECO:0000313" key="2">
    <source>
        <dbReference type="EMBL" id="OXU19585.1"/>
    </source>
</evidence>
<evidence type="ECO:0000256" key="1">
    <source>
        <dbReference type="SAM" id="SignalP"/>
    </source>
</evidence>
<dbReference type="AlphaFoldDB" id="A0A232EMK2"/>